<dbReference type="WBParaSite" id="ACAC_0001167201-mRNA-1">
    <property type="protein sequence ID" value="ACAC_0001167201-mRNA-1"/>
    <property type="gene ID" value="ACAC_0001167201"/>
</dbReference>
<keyword evidence="1" id="KW-1185">Reference proteome</keyword>
<dbReference type="AlphaFoldDB" id="A0A0K0DJQ8"/>
<sequence length="81" mass="9064">MTDNANIERGDSVVPELTVDEMANLAKKRKEEKSDTLKCPPVPEFPLADRVKELGLDGIFLNYIFMGKVNFTEVSFVSMAI</sequence>
<protein>
    <submittedName>
        <fullName evidence="2">ThiC-associated domain-containing protein</fullName>
    </submittedName>
</protein>
<dbReference type="Proteomes" id="UP000035642">
    <property type="component" value="Unassembled WGS sequence"/>
</dbReference>
<evidence type="ECO:0000313" key="2">
    <source>
        <dbReference type="WBParaSite" id="ACAC_0001167201-mRNA-1"/>
    </source>
</evidence>
<reference evidence="1" key="1">
    <citation type="submission" date="2012-09" db="EMBL/GenBank/DDBJ databases">
        <authorList>
            <person name="Martin A.A."/>
        </authorList>
    </citation>
    <scope>NUCLEOTIDE SEQUENCE</scope>
</reference>
<organism evidence="1 2">
    <name type="scientific">Angiostrongylus cantonensis</name>
    <name type="common">Rat lungworm</name>
    <dbReference type="NCBI Taxonomy" id="6313"/>
    <lineage>
        <taxon>Eukaryota</taxon>
        <taxon>Metazoa</taxon>
        <taxon>Ecdysozoa</taxon>
        <taxon>Nematoda</taxon>
        <taxon>Chromadorea</taxon>
        <taxon>Rhabditida</taxon>
        <taxon>Rhabditina</taxon>
        <taxon>Rhabditomorpha</taxon>
        <taxon>Strongyloidea</taxon>
        <taxon>Metastrongylidae</taxon>
        <taxon>Angiostrongylus</taxon>
    </lineage>
</organism>
<name>A0A0K0DJQ8_ANGCA</name>
<proteinExistence type="predicted"/>
<evidence type="ECO:0000313" key="1">
    <source>
        <dbReference type="Proteomes" id="UP000035642"/>
    </source>
</evidence>
<reference evidence="2" key="2">
    <citation type="submission" date="2017-02" db="UniProtKB">
        <authorList>
            <consortium name="WormBaseParasite"/>
        </authorList>
    </citation>
    <scope>IDENTIFICATION</scope>
</reference>
<accession>A0A0K0DJQ8</accession>